<comment type="subcellular location">
    <subcellularLocation>
        <location evidence="1">Cell membrane</location>
        <topology evidence="1">Multi-pass membrane protein</topology>
    </subcellularLocation>
</comment>
<dbReference type="PANTHER" id="PTHR32089">
    <property type="entry name" value="METHYL-ACCEPTING CHEMOTAXIS PROTEIN MCPB"/>
    <property type="match status" value="1"/>
</dbReference>
<feature type="domain" description="Methyl-accepting transducer" evidence="11">
    <location>
        <begin position="398"/>
        <end position="634"/>
    </location>
</feature>
<evidence type="ECO:0000259" key="11">
    <source>
        <dbReference type="PROSITE" id="PS50111"/>
    </source>
</evidence>
<dbReference type="SMART" id="SM00304">
    <property type="entry name" value="HAMP"/>
    <property type="match status" value="1"/>
</dbReference>
<dbReference type="GO" id="GO:0006935">
    <property type="term" value="P:chemotaxis"/>
    <property type="evidence" value="ECO:0007669"/>
    <property type="project" value="UniProtKB-ARBA"/>
</dbReference>
<dbReference type="CDD" id="cd06225">
    <property type="entry name" value="HAMP"/>
    <property type="match status" value="1"/>
</dbReference>
<dbReference type="PROSITE" id="PS50111">
    <property type="entry name" value="CHEMOTAXIS_TRANSDUC_2"/>
    <property type="match status" value="1"/>
</dbReference>
<evidence type="ECO:0000313" key="13">
    <source>
        <dbReference type="EMBL" id="AWY40098.1"/>
    </source>
</evidence>
<dbReference type="Pfam" id="PF00015">
    <property type="entry name" value="MCPsignal"/>
    <property type="match status" value="1"/>
</dbReference>
<evidence type="ECO:0000256" key="1">
    <source>
        <dbReference type="ARBA" id="ARBA00004651"/>
    </source>
</evidence>
<dbReference type="OrthoDB" id="6747374at2"/>
<accession>A0A2Z4RIH6</accession>
<gene>
    <name evidence="13" type="ORF">DKY63_09375</name>
</gene>
<evidence type="ECO:0000256" key="6">
    <source>
        <dbReference type="ARBA" id="ARBA00023136"/>
    </source>
</evidence>
<dbReference type="Pfam" id="PF00672">
    <property type="entry name" value="HAMP"/>
    <property type="match status" value="1"/>
</dbReference>
<organism evidence="13 14">
    <name type="scientific">Pseudomonas putida</name>
    <name type="common">Arthrobacter siderocapsulatus</name>
    <dbReference type="NCBI Taxonomy" id="303"/>
    <lineage>
        <taxon>Bacteria</taxon>
        <taxon>Pseudomonadati</taxon>
        <taxon>Pseudomonadota</taxon>
        <taxon>Gammaproteobacteria</taxon>
        <taxon>Pseudomonadales</taxon>
        <taxon>Pseudomonadaceae</taxon>
        <taxon>Pseudomonas</taxon>
    </lineage>
</organism>
<dbReference type="CDD" id="cd11386">
    <property type="entry name" value="MCP_signal"/>
    <property type="match status" value="1"/>
</dbReference>
<proteinExistence type="inferred from homology"/>
<keyword evidence="6 10" id="KW-0472">Membrane</keyword>
<dbReference type="EMBL" id="CP029693">
    <property type="protein sequence ID" value="AWY40098.1"/>
    <property type="molecule type" value="Genomic_DNA"/>
</dbReference>
<dbReference type="SMART" id="SM00283">
    <property type="entry name" value="MA"/>
    <property type="match status" value="1"/>
</dbReference>
<keyword evidence="7 9" id="KW-0807">Transducer</keyword>
<feature type="transmembrane region" description="Helical" evidence="10">
    <location>
        <begin position="318"/>
        <end position="342"/>
    </location>
</feature>
<reference evidence="13 14" key="1">
    <citation type="submission" date="2018-05" db="EMBL/GenBank/DDBJ databases">
        <title>Whole genome sequence of Pseudomonas putida JBC17.</title>
        <authorList>
            <person name="Lee Y.H."/>
            <person name="David K."/>
        </authorList>
    </citation>
    <scope>NUCLEOTIDE SEQUENCE [LARGE SCALE GENOMIC DNA]</scope>
    <source>
        <strain evidence="13 14">JBC17</strain>
    </source>
</reference>
<evidence type="ECO:0000256" key="2">
    <source>
        <dbReference type="ARBA" id="ARBA00022475"/>
    </source>
</evidence>
<dbReference type="SUPFAM" id="SSF58104">
    <property type="entry name" value="Methyl-accepting chemotaxis protein (MCP) signaling domain"/>
    <property type="match status" value="1"/>
</dbReference>
<evidence type="ECO:0000259" key="12">
    <source>
        <dbReference type="PROSITE" id="PS50885"/>
    </source>
</evidence>
<dbReference type="InterPro" id="IPR003660">
    <property type="entry name" value="HAMP_dom"/>
</dbReference>
<evidence type="ECO:0000256" key="8">
    <source>
        <dbReference type="ARBA" id="ARBA00029447"/>
    </source>
</evidence>
<protein>
    <submittedName>
        <fullName evidence="13">Methyl-accepting chemotaxis protein</fullName>
    </submittedName>
</protein>
<dbReference type="GO" id="GO:0007165">
    <property type="term" value="P:signal transduction"/>
    <property type="evidence" value="ECO:0007669"/>
    <property type="project" value="UniProtKB-KW"/>
</dbReference>
<evidence type="ECO:0000256" key="3">
    <source>
        <dbReference type="ARBA" id="ARBA00022481"/>
    </source>
</evidence>
<keyword evidence="2" id="KW-1003">Cell membrane</keyword>
<dbReference type="FunFam" id="1.10.287.950:FF:000001">
    <property type="entry name" value="Methyl-accepting chemotaxis sensory transducer"/>
    <property type="match status" value="1"/>
</dbReference>
<dbReference type="AlphaFoldDB" id="A0A2Z4RIH6"/>
<dbReference type="Gene3D" id="1.10.287.950">
    <property type="entry name" value="Methyl-accepting chemotaxis protein"/>
    <property type="match status" value="1"/>
</dbReference>
<comment type="similarity">
    <text evidence="8">Belongs to the methyl-accepting chemotaxis (MCP) protein family.</text>
</comment>
<evidence type="ECO:0000256" key="5">
    <source>
        <dbReference type="ARBA" id="ARBA00022989"/>
    </source>
</evidence>
<feature type="domain" description="HAMP" evidence="12">
    <location>
        <begin position="347"/>
        <end position="393"/>
    </location>
</feature>
<dbReference type="InterPro" id="IPR004089">
    <property type="entry name" value="MCPsignal_dom"/>
</dbReference>
<dbReference type="PANTHER" id="PTHR32089:SF119">
    <property type="entry name" value="METHYL-ACCEPTING CHEMOTAXIS PROTEIN CTPL"/>
    <property type="match status" value="1"/>
</dbReference>
<dbReference type="PROSITE" id="PS50885">
    <property type="entry name" value="HAMP"/>
    <property type="match status" value="1"/>
</dbReference>
<evidence type="ECO:0000256" key="7">
    <source>
        <dbReference type="ARBA" id="ARBA00023224"/>
    </source>
</evidence>
<keyword evidence="4 10" id="KW-0812">Transmembrane</keyword>
<keyword evidence="5 10" id="KW-1133">Transmembrane helix</keyword>
<dbReference type="GO" id="GO:0005886">
    <property type="term" value="C:plasma membrane"/>
    <property type="evidence" value="ECO:0007669"/>
    <property type="project" value="UniProtKB-SubCell"/>
</dbReference>
<evidence type="ECO:0000256" key="9">
    <source>
        <dbReference type="PROSITE-ProRule" id="PRU00284"/>
    </source>
</evidence>
<evidence type="ECO:0000256" key="4">
    <source>
        <dbReference type="ARBA" id="ARBA00022692"/>
    </source>
</evidence>
<sequence length="670" mass="72537">MKALFYPGIWLMNRLGFAMKFSLISVLFFVPLLGANTYLVGIAYHQWRVSAAVLGSLAAVRESVQLQQQLDLLKDLAQIRQRVSQVEKKSDITQRIERAEEAAVSTISRLDISGLGSPTIERQLTALVQGLQTLRKTEGAAPRSELSGQLAAQGALLLESIVEQAGLSQNDEPRVRQLSTLIAVQVPRLSALLNNARTLGSITLGQGYPSAADSVALEQLMVGMDRVGVESAQKFQVFDAHIARSLAPALQVGLQSIERGKQLLDEQILNAAEPMQQWPAYFDQMTGLSDKVQGLNDAALASLTQSLQQRLGQARGEMILLSVASLAILLLITYLYGAFYLATRGILDDLSRVMGKVAQGDMTVHFEVLGKDELAALGTVFNGTVGQIQHLIRQVDGVVLQVGQQSDLVQSVARSSAREVTGQREQLEVVATAMNQLAVTARQVARNAESAVSSAREVNRETEQGRLRVREQVGAIQRLAGEIDGAMHLIHQLAADSEAIGQVLEVIRNIAEQTNLLALNAAIEAARAGEQGRGFAVVADEVRTLARRTQQSTLEIEQMIGNLHSRVAETVKAMSNSHKTAGTTVTQADEVQQTLENIVRATGLIVEQSQLIAVAAEQQTQVSMEIDKSLVDISQVGEQTSRGVIRAEQASQDLHGLVNALRKEIGAFRI</sequence>
<evidence type="ECO:0000313" key="14">
    <source>
        <dbReference type="Proteomes" id="UP000250299"/>
    </source>
</evidence>
<name>A0A2Z4RIH6_PSEPU</name>
<keyword evidence="3" id="KW-0488">Methylation</keyword>
<dbReference type="Proteomes" id="UP000250299">
    <property type="component" value="Chromosome"/>
</dbReference>
<evidence type="ECO:0000256" key="10">
    <source>
        <dbReference type="SAM" id="Phobius"/>
    </source>
</evidence>